<protein>
    <submittedName>
        <fullName evidence="1">Uncharacterized protein</fullName>
    </submittedName>
</protein>
<evidence type="ECO:0000313" key="1">
    <source>
        <dbReference type="EMBL" id="NER28504.1"/>
    </source>
</evidence>
<reference evidence="1" key="1">
    <citation type="submission" date="2019-11" db="EMBL/GenBank/DDBJ databases">
        <title>Genomic insights into an expanded diversity of filamentous marine cyanobacteria reveals the extraordinary biosynthetic potential of Moorea and Okeania.</title>
        <authorList>
            <person name="Ferreira Leao T."/>
            <person name="Wang M."/>
            <person name="Moss N."/>
            <person name="Da Silva R."/>
            <person name="Sanders J."/>
            <person name="Nurk S."/>
            <person name="Gurevich A."/>
            <person name="Humphrey G."/>
            <person name="Reher R."/>
            <person name="Zhu Q."/>
            <person name="Belda-Ferre P."/>
            <person name="Glukhov E."/>
            <person name="Rex R."/>
            <person name="Dorrestein P.C."/>
            <person name="Knight R."/>
            <person name="Pevzner P."/>
            <person name="Gerwick W.H."/>
            <person name="Gerwick L."/>
        </authorList>
    </citation>
    <scope>NUCLEOTIDE SEQUENCE</scope>
    <source>
        <strain evidence="1">SIO1C4</strain>
    </source>
</reference>
<name>A0A6B3NEG2_9CYAN</name>
<dbReference type="AlphaFoldDB" id="A0A6B3NEG2"/>
<accession>A0A6B3NEG2</accession>
<sequence length="138" mass="15054">MASVSAAKFIISFTDPNLDPKSDPEDAAELERLTQSVYQEANQLLQDLDEEGEVKLVRESEAPEGSKAGVGAIIWGVLTAEVSIQNIQALLGFIGDKLNGKPIKVKVKANGREVEIEAHSRQQLLEAERIAKELLESE</sequence>
<proteinExistence type="predicted"/>
<organism evidence="1">
    <name type="scientific">Symploca sp. SIO1C4</name>
    <dbReference type="NCBI Taxonomy" id="2607765"/>
    <lineage>
        <taxon>Bacteria</taxon>
        <taxon>Bacillati</taxon>
        <taxon>Cyanobacteriota</taxon>
        <taxon>Cyanophyceae</taxon>
        <taxon>Coleofasciculales</taxon>
        <taxon>Coleofasciculaceae</taxon>
        <taxon>Symploca</taxon>
    </lineage>
</organism>
<gene>
    <name evidence="1" type="ORF">F6J89_12945</name>
</gene>
<dbReference type="EMBL" id="JAAHFQ010000222">
    <property type="protein sequence ID" value="NER28504.1"/>
    <property type="molecule type" value="Genomic_DNA"/>
</dbReference>
<comment type="caution">
    <text evidence="1">The sequence shown here is derived from an EMBL/GenBank/DDBJ whole genome shotgun (WGS) entry which is preliminary data.</text>
</comment>